<evidence type="ECO:0000256" key="6">
    <source>
        <dbReference type="ARBA" id="ARBA00023125"/>
    </source>
</evidence>
<comment type="similarity">
    <text evidence="1 8">Belongs to the SOS response-associated peptidase family.</text>
</comment>
<protein>
    <recommendedName>
        <fullName evidence="8">Abasic site processing protein</fullName>
        <ecNumber evidence="8">3.4.-.-</ecNumber>
    </recommendedName>
</protein>
<organism evidence="9 10">
    <name type="scientific">Paenibacillus spongiae</name>
    <dbReference type="NCBI Taxonomy" id="2909671"/>
    <lineage>
        <taxon>Bacteria</taxon>
        <taxon>Bacillati</taxon>
        <taxon>Bacillota</taxon>
        <taxon>Bacilli</taxon>
        <taxon>Bacillales</taxon>
        <taxon>Paenibacillaceae</taxon>
        <taxon>Paenibacillus</taxon>
    </lineage>
</organism>
<dbReference type="PANTHER" id="PTHR13604:SF0">
    <property type="entry name" value="ABASIC SITE PROCESSING PROTEIN HMCES"/>
    <property type="match status" value="1"/>
</dbReference>
<keyword evidence="5" id="KW-0190">Covalent protein-DNA linkage</keyword>
<dbReference type="Proteomes" id="UP001057877">
    <property type="component" value="Chromosome"/>
</dbReference>
<dbReference type="InterPro" id="IPR036590">
    <property type="entry name" value="SRAP-like"/>
</dbReference>
<evidence type="ECO:0000256" key="2">
    <source>
        <dbReference type="ARBA" id="ARBA00022670"/>
    </source>
</evidence>
<keyword evidence="3" id="KW-0227">DNA damage</keyword>
<name>A0ABY5SAA6_9BACL</name>
<gene>
    <name evidence="9" type="ORF">L1F29_03060</name>
</gene>
<evidence type="ECO:0000256" key="5">
    <source>
        <dbReference type="ARBA" id="ARBA00023124"/>
    </source>
</evidence>
<evidence type="ECO:0000256" key="8">
    <source>
        <dbReference type="RuleBase" id="RU364100"/>
    </source>
</evidence>
<keyword evidence="4 8" id="KW-0378">Hydrolase</keyword>
<keyword evidence="10" id="KW-1185">Reference proteome</keyword>
<dbReference type="Gene3D" id="3.90.1680.10">
    <property type="entry name" value="SOS response associated peptidase-like"/>
    <property type="match status" value="1"/>
</dbReference>
<dbReference type="EC" id="3.4.-.-" evidence="8"/>
<evidence type="ECO:0000256" key="1">
    <source>
        <dbReference type="ARBA" id="ARBA00008136"/>
    </source>
</evidence>
<dbReference type="RefSeq" id="WP_258386934.1">
    <property type="nucleotide sequence ID" value="NZ_CP091430.1"/>
</dbReference>
<keyword evidence="7" id="KW-0456">Lyase</keyword>
<keyword evidence="6" id="KW-0238">DNA-binding</keyword>
<dbReference type="EMBL" id="CP091430">
    <property type="protein sequence ID" value="UVI30871.1"/>
    <property type="molecule type" value="Genomic_DNA"/>
</dbReference>
<evidence type="ECO:0000256" key="7">
    <source>
        <dbReference type="ARBA" id="ARBA00023239"/>
    </source>
</evidence>
<dbReference type="SUPFAM" id="SSF143081">
    <property type="entry name" value="BB1717-like"/>
    <property type="match status" value="1"/>
</dbReference>
<evidence type="ECO:0000313" key="9">
    <source>
        <dbReference type="EMBL" id="UVI30871.1"/>
    </source>
</evidence>
<evidence type="ECO:0000256" key="4">
    <source>
        <dbReference type="ARBA" id="ARBA00022801"/>
    </source>
</evidence>
<evidence type="ECO:0000313" key="10">
    <source>
        <dbReference type="Proteomes" id="UP001057877"/>
    </source>
</evidence>
<dbReference type="PANTHER" id="PTHR13604">
    <property type="entry name" value="DC12-RELATED"/>
    <property type="match status" value="1"/>
</dbReference>
<sequence length="217" mass="24722">MCQSITNSADVSELTERYQIEKVLFHASHSREINPTESVSAVFEHPYDGRLMSEFRWGLMPFWAKDSVLMESRTMLWKPIFDRILKRQRCVIPCTGFYVSKTEGKVTERAKLTMRSGSFAIAGLYDIFRAPTGGKETLTLTMLTTQANGLVSPYSRQMPAILEEEHVEQWLKGTFEDPFDMHDLLKPMDVMRMISVPVVSGQGDKVEFDVSRPESVG</sequence>
<dbReference type="Pfam" id="PF02586">
    <property type="entry name" value="SRAP"/>
    <property type="match status" value="1"/>
</dbReference>
<reference evidence="9" key="1">
    <citation type="submission" date="2022-01" db="EMBL/GenBank/DDBJ databases">
        <title>Paenibacillus spongiae sp. nov., isolated from marine sponge.</title>
        <authorList>
            <person name="Li Z."/>
            <person name="Zhang M."/>
        </authorList>
    </citation>
    <scope>NUCLEOTIDE SEQUENCE</scope>
    <source>
        <strain evidence="9">PHS-Z3</strain>
    </source>
</reference>
<dbReference type="InterPro" id="IPR003738">
    <property type="entry name" value="SRAP"/>
</dbReference>
<keyword evidence="2 8" id="KW-0645">Protease</keyword>
<evidence type="ECO:0000256" key="3">
    <source>
        <dbReference type="ARBA" id="ARBA00022763"/>
    </source>
</evidence>
<accession>A0ABY5SAA6</accession>
<proteinExistence type="inferred from homology"/>